<evidence type="ECO:0000313" key="2">
    <source>
        <dbReference type="Proteomes" id="UP000299102"/>
    </source>
</evidence>
<dbReference type="EMBL" id="BGZK01000071">
    <property type="protein sequence ID" value="GBP15394.1"/>
    <property type="molecule type" value="Genomic_DNA"/>
</dbReference>
<reference evidence="1 2" key="1">
    <citation type="journal article" date="2019" name="Commun. Biol.">
        <title>The bagworm genome reveals a unique fibroin gene that provides high tensile strength.</title>
        <authorList>
            <person name="Kono N."/>
            <person name="Nakamura H."/>
            <person name="Ohtoshi R."/>
            <person name="Tomita M."/>
            <person name="Numata K."/>
            <person name="Arakawa K."/>
        </authorList>
    </citation>
    <scope>NUCLEOTIDE SEQUENCE [LARGE SCALE GENOMIC DNA]</scope>
</reference>
<dbReference type="Proteomes" id="UP000299102">
    <property type="component" value="Unassembled WGS sequence"/>
</dbReference>
<gene>
    <name evidence="1" type="ORF">EVAR_80567_1</name>
</gene>
<proteinExistence type="predicted"/>
<name>A0A4C1TMP4_EUMVA</name>
<keyword evidence="2" id="KW-1185">Reference proteome</keyword>
<sequence length="68" mass="8074">MPAIVMVTRRISNPQEVLSQRGGLKLKMRAKENRLLARRDFSRAVVSFFPRYHERSRDRFLVTRRSVS</sequence>
<comment type="caution">
    <text evidence="1">The sequence shown here is derived from an EMBL/GenBank/DDBJ whole genome shotgun (WGS) entry which is preliminary data.</text>
</comment>
<accession>A0A4C1TMP4</accession>
<protein>
    <submittedName>
        <fullName evidence="1">Uncharacterized protein</fullName>
    </submittedName>
</protein>
<organism evidence="1 2">
    <name type="scientific">Eumeta variegata</name>
    <name type="common">Bagworm moth</name>
    <name type="synonym">Eumeta japonica</name>
    <dbReference type="NCBI Taxonomy" id="151549"/>
    <lineage>
        <taxon>Eukaryota</taxon>
        <taxon>Metazoa</taxon>
        <taxon>Ecdysozoa</taxon>
        <taxon>Arthropoda</taxon>
        <taxon>Hexapoda</taxon>
        <taxon>Insecta</taxon>
        <taxon>Pterygota</taxon>
        <taxon>Neoptera</taxon>
        <taxon>Endopterygota</taxon>
        <taxon>Lepidoptera</taxon>
        <taxon>Glossata</taxon>
        <taxon>Ditrysia</taxon>
        <taxon>Tineoidea</taxon>
        <taxon>Psychidae</taxon>
        <taxon>Oiketicinae</taxon>
        <taxon>Eumeta</taxon>
    </lineage>
</organism>
<evidence type="ECO:0000313" key="1">
    <source>
        <dbReference type="EMBL" id="GBP15394.1"/>
    </source>
</evidence>
<dbReference type="AlphaFoldDB" id="A0A4C1TMP4"/>